<gene>
    <name evidence="1" type="ordered locus">PACID_13450</name>
</gene>
<organism evidence="1 2">
    <name type="scientific">Acidipropionibacterium acidipropionici (strain ATCC 4875 / DSM 20272 / JCM 6432 / NBRC 12425 / NCIMB 8070 / 4)</name>
    <name type="common">Propionibacterium acidipropionici</name>
    <dbReference type="NCBI Taxonomy" id="1171373"/>
    <lineage>
        <taxon>Bacteria</taxon>
        <taxon>Bacillati</taxon>
        <taxon>Actinomycetota</taxon>
        <taxon>Actinomycetes</taxon>
        <taxon>Propionibacteriales</taxon>
        <taxon>Propionibacteriaceae</taxon>
        <taxon>Acidipropionibacterium</taxon>
    </lineage>
</organism>
<name>K7RW00_ACIA4</name>
<dbReference type="KEGG" id="pbo:PACID_13450"/>
<accession>K7RW00</accession>
<dbReference type="Proteomes" id="UP000000214">
    <property type="component" value="Chromosome"/>
</dbReference>
<protein>
    <submittedName>
        <fullName evidence="1">Uncharacterized protein</fullName>
    </submittedName>
</protein>
<evidence type="ECO:0000313" key="2">
    <source>
        <dbReference type="Proteomes" id="UP000000214"/>
    </source>
</evidence>
<evidence type="ECO:0000313" key="1">
    <source>
        <dbReference type="EMBL" id="AFV89163.1"/>
    </source>
</evidence>
<dbReference type="HOGENOM" id="CLU_3256147_0_0_11"/>
<reference evidence="1 2" key="1">
    <citation type="journal article" date="2012" name="BMC Genomics">
        <title>The genome sequence of Propionibacterium acidipropionici provides insights into its biotechnological and industrial potential.</title>
        <authorList>
            <person name="Parizzi L.P."/>
            <person name="Grassi M.C."/>
            <person name="Llerena L.A."/>
            <person name="Carazzolle M.F."/>
            <person name="Queiroz V.L."/>
            <person name="Lunardi I."/>
            <person name="Zeidler A.F."/>
            <person name="Teixeira P.J."/>
            <person name="Mieczkowski P."/>
            <person name="Rincones J."/>
            <person name="Pereira G.A."/>
        </authorList>
    </citation>
    <scope>NUCLEOTIDE SEQUENCE [LARGE SCALE GENOMIC DNA]</scope>
    <source>
        <strain evidence="2">ATCC 4875 / DSM 20272 / JCM 6432 / NBRC 12425 / NCIMB 8070</strain>
    </source>
</reference>
<dbReference type="PATRIC" id="fig|1171373.8.peg.1338"/>
<dbReference type="EMBL" id="CP003493">
    <property type="protein sequence ID" value="AFV89163.1"/>
    <property type="molecule type" value="Genomic_DNA"/>
</dbReference>
<dbReference type="AlphaFoldDB" id="K7RW00"/>
<sequence>MVAATSDQVRGVVLEDPPFFSTDPDRMDQQFNYVDLARPAHE</sequence>
<dbReference type="STRING" id="1171373.PACID_13450"/>
<proteinExistence type="predicted"/>